<proteinExistence type="predicted"/>
<reference evidence="2 3" key="2">
    <citation type="submission" date="2024-10" db="EMBL/GenBank/DDBJ databases">
        <authorList>
            <person name="Ryan C."/>
        </authorList>
    </citation>
    <scope>NUCLEOTIDE SEQUENCE [LARGE SCALE GENOMIC DNA]</scope>
</reference>
<accession>A0ABC9CBS7</accession>
<dbReference type="InterPro" id="IPR050905">
    <property type="entry name" value="Plant_NBS-LRR"/>
</dbReference>
<feature type="domain" description="Disease resistance protein At4g27190-like leucine-rich repeats" evidence="1">
    <location>
        <begin position="235"/>
        <end position="299"/>
    </location>
</feature>
<evidence type="ECO:0000313" key="3">
    <source>
        <dbReference type="Proteomes" id="UP001497457"/>
    </source>
</evidence>
<organism evidence="2 3">
    <name type="scientific">Urochloa decumbens</name>
    <dbReference type="NCBI Taxonomy" id="240449"/>
    <lineage>
        <taxon>Eukaryota</taxon>
        <taxon>Viridiplantae</taxon>
        <taxon>Streptophyta</taxon>
        <taxon>Embryophyta</taxon>
        <taxon>Tracheophyta</taxon>
        <taxon>Spermatophyta</taxon>
        <taxon>Magnoliopsida</taxon>
        <taxon>Liliopsida</taxon>
        <taxon>Poales</taxon>
        <taxon>Poaceae</taxon>
        <taxon>PACMAD clade</taxon>
        <taxon>Panicoideae</taxon>
        <taxon>Panicodae</taxon>
        <taxon>Paniceae</taxon>
        <taxon>Melinidinae</taxon>
        <taxon>Urochloa</taxon>
    </lineage>
</organism>
<gene>
    <name evidence="2" type="ORF">URODEC1_LOCUS73525</name>
</gene>
<evidence type="ECO:0000259" key="1">
    <source>
        <dbReference type="Pfam" id="PF23247"/>
    </source>
</evidence>
<protein>
    <recommendedName>
        <fullName evidence="1">Disease resistance protein At4g27190-like leucine-rich repeats domain-containing protein</fullName>
    </recommendedName>
</protein>
<dbReference type="Gene3D" id="3.80.10.10">
    <property type="entry name" value="Ribonuclease Inhibitor"/>
    <property type="match status" value="1"/>
</dbReference>
<dbReference type="Proteomes" id="UP001497457">
    <property type="component" value="Chromosome 29rd"/>
</dbReference>
<dbReference type="PANTHER" id="PTHR33463">
    <property type="entry name" value="NB-ARC DOMAIN-CONTAINING PROTEIN-RELATED"/>
    <property type="match status" value="1"/>
</dbReference>
<keyword evidence="3" id="KW-1185">Reference proteome</keyword>
<dbReference type="SUPFAM" id="SSF52058">
    <property type="entry name" value="L domain-like"/>
    <property type="match status" value="1"/>
</dbReference>
<sequence>MLVDVPVLKRLFLLGCENLRVISWGPYDSMKPLQLELLCIDTRPERAHGFTRPSLAQHKHSHYLQLHAIVADARLARSLSLLVSRYANQRGNENIYFNIHFTSSVEYVDGVQLETTSKDMVKPSIEQHHVHVRRYDDAFSKIGDIPLLIFPQPPTQELDRHIQISHGSHGLESDLAHFNGLGYLLTDHAESLHMHDALTSASMPAGFWERLRWCRLERCPNLGTVFPPYVLEWNTLQTIYASDLLKIDCIWSKNPVPRDPHFRNLQHLHLRSCPRLQFVLPVSFSSFQSLETLHIIHCGDLTHVFVLDTWCPEEVAAHGVSFPKLTTIHLHDLPKLQQICEAKMLTPALKNIRIRGCFGLRRLPTMATYEPGVSVTRPAVEMEKDVWDALEWDGLAAGHHPNLFEPPVHSRYYRRSRLLRGTVLR</sequence>
<dbReference type="Pfam" id="PF23247">
    <property type="entry name" value="LRR_RPS2"/>
    <property type="match status" value="1"/>
</dbReference>
<dbReference type="AlphaFoldDB" id="A0ABC9CBS7"/>
<evidence type="ECO:0000313" key="2">
    <source>
        <dbReference type="EMBL" id="CAL5016965.1"/>
    </source>
</evidence>
<name>A0ABC9CBS7_9POAL</name>
<dbReference type="PANTHER" id="PTHR33463:SF194">
    <property type="entry name" value="OS04G0431700 PROTEIN"/>
    <property type="match status" value="1"/>
</dbReference>
<dbReference type="InterPro" id="IPR032675">
    <property type="entry name" value="LRR_dom_sf"/>
</dbReference>
<reference evidence="3" key="1">
    <citation type="submission" date="2024-06" db="EMBL/GenBank/DDBJ databases">
        <authorList>
            <person name="Ryan C."/>
        </authorList>
    </citation>
    <scope>NUCLEOTIDE SEQUENCE [LARGE SCALE GENOMIC DNA]</scope>
</reference>
<dbReference type="InterPro" id="IPR057135">
    <property type="entry name" value="At4g27190-like_LRR"/>
</dbReference>
<dbReference type="EMBL" id="OZ075139">
    <property type="protein sequence ID" value="CAL5016965.1"/>
    <property type="molecule type" value="Genomic_DNA"/>
</dbReference>